<dbReference type="PANTHER" id="PTHR48225:SF7">
    <property type="entry name" value="MEIOSIS-SPECIFIC PROTEIN HOP1"/>
    <property type="match status" value="1"/>
</dbReference>
<dbReference type="AlphaFoldDB" id="A0A6A7B5M9"/>
<dbReference type="PROSITE" id="PS01359">
    <property type="entry name" value="ZF_PHD_1"/>
    <property type="match status" value="1"/>
</dbReference>
<proteinExistence type="predicted"/>
<keyword evidence="7" id="KW-0539">Nucleus</keyword>
<evidence type="ECO:0000259" key="10">
    <source>
        <dbReference type="PROSITE" id="PS50815"/>
    </source>
</evidence>
<dbReference type="InterPro" id="IPR003511">
    <property type="entry name" value="HORMA_dom"/>
</dbReference>
<feature type="compositionally biased region" description="Polar residues" evidence="9">
    <location>
        <begin position="369"/>
        <end position="387"/>
    </location>
</feature>
<dbReference type="SUPFAM" id="SSF57903">
    <property type="entry name" value="FYVE/PHD zinc finger"/>
    <property type="match status" value="1"/>
</dbReference>
<dbReference type="GO" id="GO:0007130">
    <property type="term" value="P:synaptonemal complex assembly"/>
    <property type="evidence" value="ECO:0007669"/>
    <property type="project" value="TreeGrafter"/>
</dbReference>
<dbReference type="OrthoDB" id="1928087at2759"/>
<evidence type="ECO:0000256" key="9">
    <source>
        <dbReference type="SAM" id="MobiDB-lite"/>
    </source>
</evidence>
<evidence type="ECO:0000256" key="6">
    <source>
        <dbReference type="ARBA" id="ARBA00022833"/>
    </source>
</evidence>
<keyword evidence="12" id="KW-1185">Reference proteome</keyword>
<dbReference type="InterPro" id="IPR019786">
    <property type="entry name" value="Zinc_finger_PHD-type_CS"/>
</dbReference>
<dbReference type="InterPro" id="IPR001965">
    <property type="entry name" value="Znf_PHD"/>
</dbReference>
<dbReference type="SUPFAM" id="SSF56019">
    <property type="entry name" value="The spindle assembly checkpoint protein mad2"/>
    <property type="match status" value="1"/>
</dbReference>
<feature type="region of interest" description="Disordered" evidence="9">
    <location>
        <begin position="368"/>
        <end position="387"/>
    </location>
</feature>
<evidence type="ECO:0000313" key="12">
    <source>
        <dbReference type="Proteomes" id="UP000799423"/>
    </source>
</evidence>
<sequence length="642" mass="72051">MTGRMMPQHGKAAAVSSRTRRSKSSKKYDALPSKNATQLQLQKPTPVLSAPTVQTATAQQVDQQQSQELMQVMIHASLSSVLYFRSCFPEDCFETRACLNNSSQYRYDDYASGNQGAIQNKVGGYIRALSKGVSGRADRFLELLETGIFDAFRRGYLSSVHLTMFEKAEFPENVLESWTLTFHYVDVSGGRSVSSMDLSEQSGSKITLSHVKLSLNDLIRKLGHSCADLPALPEERHMRVEIGYTDDRPESYFAPGFQEPVRDVFRFPSDEDWEQSTLNAGMVYTRHHAVALKGSHLSRTNADVDNALPSCMQYTEEVSKLKDIVPDLGERAKRIEMSRLKSLAPKATEQRDTTSTSKNAEVEELRSMLQPSDDVSNTQPTQPAVQQQLTQKLAIGEGQVVFSSAVIDRADRARDATLPPRGKETIRTEHEHVENMTVKCACGHAEVEGDTILCQFCDKWQHLHCMGYSGKSDRRIPSTYLCYECLLAEENQCMQQQRERAVYRRALWLLQQTSFEHAQAFGRAINYTEHEAKIVMHALRQHGILKKTSQRSKWQVVLDMSAEAQERMKNIYCDPTIGIKRFLDATSAADGDWPVSAGGHSKKRARADVIDEVLPTTKHRIYGAGTIGIDATHTPKRACRST</sequence>
<feature type="compositionally biased region" description="Polar residues" evidence="9">
    <location>
        <begin position="34"/>
        <end position="43"/>
    </location>
</feature>
<dbReference type="Pfam" id="PF00628">
    <property type="entry name" value="PHD"/>
    <property type="match status" value="1"/>
</dbReference>
<dbReference type="InterPro" id="IPR011011">
    <property type="entry name" value="Znf_FYVE_PHD"/>
</dbReference>
<dbReference type="InterPro" id="IPR036570">
    <property type="entry name" value="HORMA_dom_sf"/>
</dbReference>
<accession>A0A6A7B5M9</accession>
<keyword evidence="6" id="KW-0862">Zinc</keyword>
<evidence type="ECO:0000256" key="1">
    <source>
        <dbReference type="ARBA" id="ARBA00004123"/>
    </source>
</evidence>
<evidence type="ECO:0000256" key="8">
    <source>
        <dbReference type="ARBA" id="ARBA00023254"/>
    </source>
</evidence>
<gene>
    <name evidence="11" type="ORF">T440DRAFT_121570</name>
</gene>
<dbReference type="Pfam" id="PF02301">
    <property type="entry name" value="HORMA"/>
    <property type="match status" value="1"/>
</dbReference>
<feature type="region of interest" description="Disordered" evidence="9">
    <location>
        <begin position="1"/>
        <end position="48"/>
    </location>
</feature>
<name>A0A6A7B5M9_9PLEO</name>
<reference evidence="11" key="1">
    <citation type="submission" date="2020-01" db="EMBL/GenBank/DDBJ databases">
        <authorList>
            <consortium name="DOE Joint Genome Institute"/>
            <person name="Haridas S."/>
            <person name="Albert R."/>
            <person name="Binder M."/>
            <person name="Bloem J."/>
            <person name="Labutti K."/>
            <person name="Salamov A."/>
            <person name="Andreopoulos B."/>
            <person name="Baker S.E."/>
            <person name="Barry K."/>
            <person name="Bills G."/>
            <person name="Bluhm B.H."/>
            <person name="Cannon C."/>
            <person name="Castanera R."/>
            <person name="Culley D.E."/>
            <person name="Daum C."/>
            <person name="Ezra D."/>
            <person name="Gonzalez J.B."/>
            <person name="Henrissat B."/>
            <person name="Kuo A."/>
            <person name="Liang C."/>
            <person name="Lipzen A."/>
            <person name="Lutzoni F."/>
            <person name="Magnuson J."/>
            <person name="Mondo S."/>
            <person name="Nolan M."/>
            <person name="Ohm R."/>
            <person name="Pangilinan J."/>
            <person name="Park H.-J."/>
            <person name="Ramirez L."/>
            <person name="Alfaro M."/>
            <person name="Sun H."/>
            <person name="Tritt A."/>
            <person name="Yoshinaga Y."/>
            <person name="Zwiers L.-H."/>
            <person name="Turgeon B.G."/>
            <person name="Goodwin S.B."/>
            <person name="Spatafora J.W."/>
            <person name="Crous P.W."/>
            <person name="Grigoriev I.V."/>
        </authorList>
    </citation>
    <scope>NUCLEOTIDE SEQUENCE</scope>
    <source>
        <strain evidence="11">IPT5</strain>
    </source>
</reference>
<evidence type="ECO:0000256" key="3">
    <source>
        <dbReference type="ARBA" id="ARBA00022454"/>
    </source>
</evidence>
<keyword evidence="5" id="KW-0863">Zinc-finger</keyword>
<dbReference type="GO" id="GO:0005634">
    <property type="term" value="C:nucleus"/>
    <property type="evidence" value="ECO:0007669"/>
    <property type="project" value="UniProtKB-SubCell"/>
</dbReference>
<organism evidence="11 12">
    <name type="scientific">Plenodomus tracheiphilus IPT5</name>
    <dbReference type="NCBI Taxonomy" id="1408161"/>
    <lineage>
        <taxon>Eukaryota</taxon>
        <taxon>Fungi</taxon>
        <taxon>Dikarya</taxon>
        <taxon>Ascomycota</taxon>
        <taxon>Pezizomycotina</taxon>
        <taxon>Dothideomycetes</taxon>
        <taxon>Pleosporomycetidae</taxon>
        <taxon>Pleosporales</taxon>
        <taxon>Pleosporineae</taxon>
        <taxon>Leptosphaeriaceae</taxon>
        <taxon>Plenodomus</taxon>
    </lineage>
</organism>
<feature type="domain" description="HORMA" evidence="10">
    <location>
        <begin position="64"/>
        <end position="294"/>
    </location>
</feature>
<feature type="region of interest" description="Disordered" evidence="9">
    <location>
        <begin position="341"/>
        <end position="362"/>
    </location>
</feature>
<dbReference type="GO" id="GO:0005694">
    <property type="term" value="C:chromosome"/>
    <property type="evidence" value="ECO:0007669"/>
    <property type="project" value="UniProtKB-SubCell"/>
</dbReference>
<keyword evidence="3" id="KW-0158">Chromosome</keyword>
<keyword evidence="8" id="KW-0469">Meiosis</keyword>
<evidence type="ECO:0000256" key="5">
    <source>
        <dbReference type="ARBA" id="ARBA00022771"/>
    </source>
</evidence>
<evidence type="ECO:0000256" key="7">
    <source>
        <dbReference type="ARBA" id="ARBA00023242"/>
    </source>
</evidence>
<protein>
    <recommendedName>
        <fullName evidence="10">HORMA domain-containing protein</fullName>
    </recommendedName>
</protein>
<evidence type="ECO:0000256" key="4">
    <source>
        <dbReference type="ARBA" id="ARBA00022723"/>
    </source>
</evidence>
<dbReference type="PANTHER" id="PTHR48225">
    <property type="entry name" value="HORMA DOMAIN-CONTAINING PROTEIN 1"/>
    <property type="match status" value="1"/>
</dbReference>
<dbReference type="InterPro" id="IPR013083">
    <property type="entry name" value="Znf_RING/FYVE/PHD"/>
</dbReference>
<dbReference type="EMBL" id="MU006309">
    <property type="protein sequence ID" value="KAF2849987.1"/>
    <property type="molecule type" value="Genomic_DNA"/>
</dbReference>
<dbReference type="InterPro" id="IPR019787">
    <property type="entry name" value="Znf_PHD-finger"/>
</dbReference>
<dbReference type="PROSITE" id="PS50815">
    <property type="entry name" value="HORMA"/>
    <property type="match status" value="1"/>
</dbReference>
<dbReference type="Gene3D" id="3.30.40.10">
    <property type="entry name" value="Zinc/RING finger domain, C3HC4 (zinc finger)"/>
    <property type="match status" value="1"/>
</dbReference>
<dbReference type="GO" id="GO:0051598">
    <property type="term" value="P:meiotic recombination checkpoint signaling"/>
    <property type="evidence" value="ECO:0007669"/>
    <property type="project" value="TreeGrafter"/>
</dbReference>
<dbReference type="SMART" id="SM00249">
    <property type="entry name" value="PHD"/>
    <property type="match status" value="1"/>
</dbReference>
<comment type="subcellular location">
    <subcellularLocation>
        <location evidence="2">Chromosome</location>
    </subcellularLocation>
    <subcellularLocation>
        <location evidence="1">Nucleus</location>
    </subcellularLocation>
</comment>
<evidence type="ECO:0000313" key="11">
    <source>
        <dbReference type="EMBL" id="KAF2849987.1"/>
    </source>
</evidence>
<keyword evidence="4" id="KW-0479">Metal-binding</keyword>
<evidence type="ECO:0000256" key="2">
    <source>
        <dbReference type="ARBA" id="ARBA00004286"/>
    </source>
</evidence>
<dbReference type="GO" id="GO:0008270">
    <property type="term" value="F:zinc ion binding"/>
    <property type="evidence" value="ECO:0007669"/>
    <property type="project" value="UniProtKB-KW"/>
</dbReference>
<dbReference type="InterPro" id="IPR051294">
    <property type="entry name" value="HORMA_MeioticProgression"/>
</dbReference>
<dbReference type="Gene3D" id="3.30.900.10">
    <property type="entry name" value="HORMA domain"/>
    <property type="match status" value="1"/>
</dbReference>
<dbReference type="Proteomes" id="UP000799423">
    <property type="component" value="Unassembled WGS sequence"/>
</dbReference>